<dbReference type="SUPFAM" id="SSF51206">
    <property type="entry name" value="cAMP-binding domain-like"/>
    <property type="match status" value="1"/>
</dbReference>
<evidence type="ECO:0000256" key="1">
    <source>
        <dbReference type="ARBA" id="ARBA00023286"/>
    </source>
</evidence>
<keyword evidence="1" id="KW-0407">Ion channel</keyword>
<dbReference type="InterPro" id="IPR018490">
    <property type="entry name" value="cNMP-bd_dom_sf"/>
</dbReference>
<dbReference type="KEGG" id="aaf:AURANDRAFT_5467"/>
<keyword evidence="1" id="KW-0406">Ion transport</keyword>
<dbReference type="GO" id="GO:0005221">
    <property type="term" value="F:intracellularly cyclic nucleotide-activated monoatomic cation channel activity"/>
    <property type="evidence" value="ECO:0007669"/>
    <property type="project" value="InterPro"/>
</dbReference>
<dbReference type="AlphaFoldDB" id="F0XXI2"/>
<dbReference type="PANTHER" id="PTHR45638">
    <property type="entry name" value="CYCLIC NUCLEOTIDE-GATED CATION CHANNEL SUBUNIT A"/>
    <property type="match status" value="1"/>
</dbReference>
<keyword evidence="1" id="KW-0813">Transport</keyword>
<sequence length="203" mass="22657">YLRSVYYAIVGMSTVGYGDIKPDPSNMLETNFSSCMILFGGLLLPAIVGGLASLMADLNKDIREYRAKFSELRLSMQRQKLNQPLQHALLQYHNYIWTRQNGADELLSLAASTLPHTLRARVCVAIRLPVLTRCPIFESCTEVIKRAIALYLMPETYSEGDLVIQFGDHGEAMHFLLTGTVQVVAENNVTIYATLKAGCYFGE</sequence>
<accession>F0XXI2</accession>
<name>F0XXI2_AURAN</name>
<dbReference type="Pfam" id="PF07885">
    <property type="entry name" value="Ion_trans_2"/>
    <property type="match status" value="1"/>
</dbReference>
<dbReference type="InParanoid" id="F0XXI2"/>
<dbReference type="GO" id="GO:0044877">
    <property type="term" value="F:protein-containing complex binding"/>
    <property type="evidence" value="ECO:0007669"/>
    <property type="project" value="TreeGrafter"/>
</dbReference>
<dbReference type="OrthoDB" id="432483at2759"/>
<keyword evidence="1" id="KW-1071">Ligand-gated ion channel</keyword>
<feature type="domain" description="Cyclic nucleotide-binding" evidence="3">
    <location>
        <begin position="136"/>
        <end position="203"/>
    </location>
</feature>
<keyword evidence="2" id="KW-0472">Membrane</keyword>
<dbReference type="SUPFAM" id="SSF81324">
    <property type="entry name" value="Voltage-gated potassium channels"/>
    <property type="match status" value="1"/>
</dbReference>
<evidence type="ECO:0000313" key="4">
    <source>
        <dbReference type="EMBL" id="EGB12343.1"/>
    </source>
</evidence>
<dbReference type="CDD" id="cd00038">
    <property type="entry name" value="CAP_ED"/>
    <property type="match status" value="1"/>
</dbReference>
<evidence type="ECO:0000313" key="5">
    <source>
        <dbReference type="Proteomes" id="UP000002729"/>
    </source>
</evidence>
<dbReference type="PANTHER" id="PTHR45638:SF11">
    <property type="entry name" value="CYCLIC NUCLEOTIDE-GATED CATION CHANNEL SUBUNIT A"/>
    <property type="match status" value="1"/>
</dbReference>
<dbReference type="Pfam" id="PF00027">
    <property type="entry name" value="cNMP_binding"/>
    <property type="match status" value="1"/>
</dbReference>
<dbReference type="EMBL" id="GL833121">
    <property type="protein sequence ID" value="EGB12343.1"/>
    <property type="molecule type" value="Genomic_DNA"/>
</dbReference>
<feature type="transmembrane region" description="Helical" evidence="2">
    <location>
        <begin position="36"/>
        <end position="56"/>
    </location>
</feature>
<dbReference type="Proteomes" id="UP000002729">
    <property type="component" value="Unassembled WGS sequence"/>
</dbReference>
<keyword evidence="5" id="KW-1185">Reference proteome</keyword>
<protein>
    <recommendedName>
        <fullName evidence="3">Cyclic nucleotide-binding domain-containing protein</fullName>
    </recommendedName>
</protein>
<evidence type="ECO:0000256" key="2">
    <source>
        <dbReference type="SAM" id="Phobius"/>
    </source>
</evidence>
<evidence type="ECO:0000259" key="3">
    <source>
        <dbReference type="PROSITE" id="PS50042"/>
    </source>
</evidence>
<dbReference type="Gene3D" id="1.10.287.630">
    <property type="entry name" value="Helix hairpin bin"/>
    <property type="match status" value="1"/>
</dbReference>
<dbReference type="InterPro" id="IPR014710">
    <property type="entry name" value="RmlC-like_jellyroll"/>
</dbReference>
<dbReference type="Gene3D" id="2.60.120.10">
    <property type="entry name" value="Jelly Rolls"/>
    <property type="match status" value="1"/>
</dbReference>
<feature type="non-terminal residue" evidence="4">
    <location>
        <position position="203"/>
    </location>
</feature>
<dbReference type="InterPro" id="IPR000595">
    <property type="entry name" value="cNMP-bd_dom"/>
</dbReference>
<keyword evidence="2" id="KW-1133">Transmembrane helix</keyword>
<dbReference type="eggNOG" id="KOG0500">
    <property type="taxonomic scope" value="Eukaryota"/>
</dbReference>
<proteinExistence type="predicted"/>
<dbReference type="RefSeq" id="XP_009032858.1">
    <property type="nucleotide sequence ID" value="XM_009034610.1"/>
</dbReference>
<dbReference type="InterPro" id="IPR050866">
    <property type="entry name" value="CNG_cation_channel"/>
</dbReference>
<dbReference type="GeneID" id="20222416"/>
<dbReference type="PROSITE" id="PS50042">
    <property type="entry name" value="CNMP_BINDING_3"/>
    <property type="match status" value="1"/>
</dbReference>
<dbReference type="InterPro" id="IPR013099">
    <property type="entry name" value="K_chnl_dom"/>
</dbReference>
<keyword evidence="2" id="KW-0812">Transmembrane</keyword>
<organism evidence="5">
    <name type="scientific">Aureococcus anophagefferens</name>
    <name type="common">Harmful bloom alga</name>
    <dbReference type="NCBI Taxonomy" id="44056"/>
    <lineage>
        <taxon>Eukaryota</taxon>
        <taxon>Sar</taxon>
        <taxon>Stramenopiles</taxon>
        <taxon>Ochrophyta</taxon>
        <taxon>Pelagophyceae</taxon>
        <taxon>Pelagomonadales</taxon>
        <taxon>Pelagomonadaceae</taxon>
        <taxon>Aureococcus</taxon>
    </lineage>
</organism>
<feature type="non-terminal residue" evidence="4">
    <location>
        <position position="1"/>
    </location>
</feature>
<gene>
    <name evidence="4" type="ORF">AURANDRAFT_5467</name>
</gene>
<dbReference type="Gene3D" id="1.10.287.70">
    <property type="match status" value="1"/>
</dbReference>
<reference evidence="4 5" key="1">
    <citation type="journal article" date="2011" name="Proc. Natl. Acad. Sci. U.S.A.">
        <title>Niche of harmful alga Aureococcus anophagefferens revealed through ecogenomics.</title>
        <authorList>
            <person name="Gobler C.J."/>
            <person name="Berry D.L."/>
            <person name="Dyhrman S.T."/>
            <person name="Wilhelm S.W."/>
            <person name="Salamov A."/>
            <person name="Lobanov A.V."/>
            <person name="Zhang Y."/>
            <person name="Collier J.L."/>
            <person name="Wurch L.L."/>
            <person name="Kustka A.B."/>
            <person name="Dill B.D."/>
            <person name="Shah M."/>
            <person name="VerBerkmoes N.C."/>
            <person name="Kuo A."/>
            <person name="Terry A."/>
            <person name="Pangilinan J."/>
            <person name="Lindquist E.A."/>
            <person name="Lucas S."/>
            <person name="Paulsen I.T."/>
            <person name="Hattenrath-Lehmann T.K."/>
            <person name="Talmage S.C."/>
            <person name="Walker E.A."/>
            <person name="Koch F."/>
            <person name="Burson A.M."/>
            <person name="Marcoval M.A."/>
            <person name="Tang Y.Z."/>
            <person name="Lecleir G.R."/>
            <person name="Coyne K.J."/>
            <person name="Berg G.M."/>
            <person name="Bertrand E.M."/>
            <person name="Saito M.A."/>
            <person name="Gladyshev V.N."/>
            <person name="Grigoriev I.V."/>
        </authorList>
    </citation>
    <scope>NUCLEOTIDE SEQUENCE [LARGE SCALE GENOMIC DNA]</scope>
    <source>
        <strain evidence="5">CCMP 1984</strain>
    </source>
</reference>